<dbReference type="Proteomes" id="UP000236919">
    <property type="component" value="Unassembled WGS sequence"/>
</dbReference>
<reference evidence="1 2" key="1">
    <citation type="submission" date="2018-01" db="EMBL/GenBank/DDBJ databases">
        <title>Genomic Encyclopedia of Type Strains, Phase III (KMG-III): the genomes of soil and plant-associated and newly described type strains.</title>
        <authorList>
            <person name="Whitman W."/>
        </authorList>
    </citation>
    <scope>NUCLEOTIDE SEQUENCE [LARGE SCALE GENOMIC DNA]</scope>
    <source>
        <strain evidence="1 2">1131</strain>
    </source>
</reference>
<keyword evidence="2" id="KW-1185">Reference proteome</keyword>
<dbReference type="OrthoDB" id="9812066at2"/>
<dbReference type="RefSeq" id="WP_103721467.1">
    <property type="nucleotide sequence ID" value="NZ_PQFZ01000032.1"/>
</dbReference>
<dbReference type="PIRSF" id="PIRSF039032">
    <property type="entry name" value="HigB-2"/>
    <property type="match status" value="1"/>
</dbReference>
<accession>A0A2S4LT49</accession>
<evidence type="ECO:0000313" key="2">
    <source>
        <dbReference type="Proteomes" id="UP000236919"/>
    </source>
</evidence>
<dbReference type="Pfam" id="PF06296">
    <property type="entry name" value="RelE"/>
    <property type="match status" value="1"/>
</dbReference>
<dbReference type="InterPro" id="IPR009387">
    <property type="entry name" value="HigB-2"/>
</dbReference>
<gene>
    <name evidence="1" type="ORF">CYD53_13233</name>
</gene>
<protein>
    <recommendedName>
        <fullName evidence="3">RelE toxin of RelEB toxin-antitoxin system</fullName>
    </recommendedName>
</protein>
<comment type="caution">
    <text evidence="1">The sequence shown here is derived from an EMBL/GenBank/DDBJ whole genome shotgun (WGS) entry which is preliminary data.</text>
</comment>
<proteinExistence type="predicted"/>
<evidence type="ECO:0000313" key="1">
    <source>
        <dbReference type="EMBL" id="POR45575.1"/>
    </source>
</evidence>
<organism evidence="1 2">
    <name type="scientific">Bosea psychrotolerans</name>
    <dbReference type="NCBI Taxonomy" id="1871628"/>
    <lineage>
        <taxon>Bacteria</taxon>
        <taxon>Pseudomonadati</taxon>
        <taxon>Pseudomonadota</taxon>
        <taxon>Alphaproteobacteria</taxon>
        <taxon>Hyphomicrobiales</taxon>
        <taxon>Boseaceae</taxon>
        <taxon>Bosea</taxon>
    </lineage>
</organism>
<dbReference type="AlphaFoldDB" id="A0A2S4LT49"/>
<dbReference type="EMBL" id="PQFZ01000032">
    <property type="protein sequence ID" value="POR45575.1"/>
    <property type="molecule type" value="Genomic_DNA"/>
</dbReference>
<evidence type="ECO:0008006" key="3">
    <source>
        <dbReference type="Google" id="ProtNLM"/>
    </source>
</evidence>
<sequence length="118" mass="12579">MHSVLLTSVFERQAKAAGLDDDEIQEIAVAVASDPRGGELMIGTGGARKMRHAGRGEGKSGGYRTIHYFGGDDVPLFLLALIDKGERANLSKAERNDLAKVLPKIAEAYRAQAKTGGQ</sequence>
<name>A0A2S4LT49_9HYPH</name>